<dbReference type="SMART" id="SM00398">
    <property type="entry name" value="HMG"/>
    <property type="match status" value="1"/>
</dbReference>
<dbReference type="Proteomes" id="UP000022910">
    <property type="component" value="Unassembled WGS sequence"/>
</dbReference>
<evidence type="ECO:0000256" key="2">
    <source>
        <dbReference type="PROSITE-ProRule" id="PRU00267"/>
    </source>
</evidence>
<name>A0A015JMQ6_RHIIW</name>
<dbReference type="EMBL" id="JEMT01027788">
    <property type="protein sequence ID" value="EXX56219.1"/>
    <property type="molecule type" value="Genomic_DNA"/>
</dbReference>
<comment type="caution">
    <text evidence="4">The sequence shown here is derived from an EMBL/GenBank/DDBJ whole genome shotgun (WGS) entry which is preliminary data.</text>
</comment>
<reference evidence="4 5" key="1">
    <citation type="submission" date="2014-02" db="EMBL/GenBank/DDBJ databases">
        <title>Single nucleus genome sequencing reveals high similarity among nuclei of an endomycorrhizal fungus.</title>
        <authorList>
            <person name="Lin K."/>
            <person name="Geurts R."/>
            <person name="Zhang Z."/>
            <person name="Limpens E."/>
            <person name="Saunders D.G."/>
            <person name="Mu D."/>
            <person name="Pang E."/>
            <person name="Cao H."/>
            <person name="Cha H."/>
            <person name="Lin T."/>
            <person name="Zhou Q."/>
            <person name="Shang Y."/>
            <person name="Li Y."/>
            <person name="Ivanov S."/>
            <person name="Sharma T."/>
            <person name="Velzen R.V."/>
            <person name="Ruijter N.D."/>
            <person name="Aanen D.K."/>
            <person name="Win J."/>
            <person name="Kamoun S."/>
            <person name="Bisseling T."/>
            <person name="Huang S."/>
        </authorList>
    </citation>
    <scope>NUCLEOTIDE SEQUENCE [LARGE SCALE GENOMIC DNA]</scope>
    <source>
        <strain evidence="5">DAOM197198w</strain>
    </source>
</reference>
<dbReference type="Pfam" id="PF00505">
    <property type="entry name" value="HMG_box"/>
    <property type="match status" value="1"/>
</dbReference>
<dbReference type="PROSITE" id="PS50118">
    <property type="entry name" value="HMG_BOX_2"/>
    <property type="match status" value="1"/>
</dbReference>
<dbReference type="CDD" id="cd01389">
    <property type="entry name" value="HMG-box_ROX1-like"/>
    <property type="match status" value="1"/>
</dbReference>
<dbReference type="InterPro" id="IPR050342">
    <property type="entry name" value="HMGB"/>
</dbReference>
<sequence length="163" mass="19674">MSLFNLYNTKDIFYIQNDYIPVLINKSLFKNSEKAIKRINNINVPLYVLYDFELLTKKPPNSFILFKSEIFKLVKLKYPNTTSRELSKIIGNMWNNTTKENKLPYIEKSIKIKKEHEELYPLQKYKKVMRNLKNREYRKKKEITNKSQILKIKNFLIQEFGII</sequence>
<dbReference type="AlphaFoldDB" id="A0A015JMQ6"/>
<dbReference type="InterPro" id="IPR036910">
    <property type="entry name" value="HMG_box_dom_sf"/>
</dbReference>
<evidence type="ECO:0000259" key="3">
    <source>
        <dbReference type="PROSITE" id="PS50118"/>
    </source>
</evidence>
<dbReference type="SUPFAM" id="SSF47095">
    <property type="entry name" value="HMG-box"/>
    <property type="match status" value="1"/>
</dbReference>
<keyword evidence="1 2" id="KW-0238">DNA-binding</keyword>
<dbReference type="HOGENOM" id="CLU_1627991_0_0_1"/>
<dbReference type="Gene3D" id="1.10.30.10">
    <property type="entry name" value="High mobility group box domain"/>
    <property type="match status" value="1"/>
</dbReference>
<proteinExistence type="predicted"/>
<keyword evidence="2" id="KW-0539">Nucleus</keyword>
<evidence type="ECO:0000313" key="5">
    <source>
        <dbReference type="Proteomes" id="UP000022910"/>
    </source>
</evidence>
<organism evidence="4 5">
    <name type="scientific">Rhizophagus irregularis (strain DAOM 197198w)</name>
    <name type="common">Glomus intraradices</name>
    <dbReference type="NCBI Taxonomy" id="1432141"/>
    <lineage>
        <taxon>Eukaryota</taxon>
        <taxon>Fungi</taxon>
        <taxon>Fungi incertae sedis</taxon>
        <taxon>Mucoromycota</taxon>
        <taxon>Glomeromycotina</taxon>
        <taxon>Glomeromycetes</taxon>
        <taxon>Glomerales</taxon>
        <taxon>Glomeraceae</taxon>
        <taxon>Rhizophagus</taxon>
    </lineage>
</organism>
<dbReference type="SMR" id="A0A015JMQ6"/>
<accession>A0A015JMQ6</accession>
<feature type="domain" description="HMG box" evidence="3">
    <location>
        <begin position="56"/>
        <end position="126"/>
    </location>
</feature>
<dbReference type="GO" id="GO:0003677">
    <property type="term" value="F:DNA binding"/>
    <property type="evidence" value="ECO:0007669"/>
    <property type="project" value="UniProtKB-UniRule"/>
</dbReference>
<dbReference type="PANTHER" id="PTHR48112">
    <property type="entry name" value="HIGH MOBILITY GROUP PROTEIN DSP1"/>
    <property type="match status" value="1"/>
</dbReference>
<protein>
    <recommendedName>
        <fullName evidence="3">HMG box domain-containing protein</fullName>
    </recommendedName>
</protein>
<evidence type="ECO:0000313" key="4">
    <source>
        <dbReference type="EMBL" id="EXX56219.1"/>
    </source>
</evidence>
<feature type="DNA-binding region" description="HMG box" evidence="2">
    <location>
        <begin position="56"/>
        <end position="126"/>
    </location>
</feature>
<dbReference type="GO" id="GO:0005634">
    <property type="term" value="C:nucleus"/>
    <property type="evidence" value="ECO:0007669"/>
    <property type="project" value="UniProtKB-UniRule"/>
</dbReference>
<keyword evidence="5" id="KW-1185">Reference proteome</keyword>
<evidence type="ECO:0000256" key="1">
    <source>
        <dbReference type="ARBA" id="ARBA00023125"/>
    </source>
</evidence>
<gene>
    <name evidence="4" type="ORF">RirG_218180</name>
</gene>
<dbReference type="InterPro" id="IPR009071">
    <property type="entry name" value="HMG_box_dom"/>
</dbReference>